<keyword evidence="10" id="KW-1133">Transmembrane helix</keyword>
<evidence type="ECO:0000256" key="7">
    <source>
        <dbReference type="ARBA" id="ARBA00022840"/>
    </source>
</evidence>
<evidence type="ECO:0000256" key="8">
    <source>
        <dbReference type="ARBA" id="ARBA00023012"/>
    </source>
</evidence>
<keyword evidence="5" id="KW-0547">Nucleotide-binding</keyword>
<dbReference type="PANTHER" id="PTHR24421">
    <property type="entry name" value="NITRATE/NITRITE SENSOR PROTEIN NARX-RELATED"/>
    <property type="match status" value="1"/>
</dbReference>
<dbReference type="Proteomes" id="UP000642284">
    <property type="component" value="Unassembled WGS sequence"/>
</dbReference>
<sequence>MTDGAPAQWPARRVDALVVAACCVLGFANAWVKPSNGLLSGQPTATVAAVSGLIALFLWWRRSWPLAVALVIICCHVLAFTPIALAVALFTVGMAYFRALPTLVWVGVAACLADLGALWAGHDLDLREVGYSVALAIGPLVVGYAVAVRRERTAAVRTELAALEREQDLRAERARAGERARIAREMHDVVAHRAGHIVLWAGSLRLGAGAADAQVADKAEQIRHEGRQALEELREILGVLLPGRAGEPARVGAGAGRRRPHRPGGTRTVGRPAGRAARRRASRELARARAARPVPDRSGGADQRREACARRPRTGRRRVP</sequence>
<feature type="compositionally biased region" description="Low complexity" evidence="9">
    <location>
        <begin position="265"/>
        <end position="275"/>
    </location>
</feature>
<feature type="transmembrane region" description="Helical" evidence="10">
    <location>
        <begin position="66"/>
        <end position="90"/>
    </location>
</feature>
<evidence type="ECO:0000256" key="1">
    <source>
        <dbReference type="ARBA" id="ARBA00000085"/>
    </source>
</evidence>
<evidence type="ECO:0000256" key="6">
    <source>
        <dbReference type="ARBA" id="ARBA00022777"/>
    </source>
</evidence>
<evidence type="ECO:0000256" key="2">
    <source>
        <dbReference type="ARBA" id="ARBA00012438"/>
    </source>
</evidence>
<dbReference type="RefSeq" id="WP_187817974.1">
    <property type="nucleotide sequence ID" value="NZ_JACTVJ010000019.1"/>
</dbReference>
<evidence type="ECO:0000313" key="12">
    <source>
        <dbReference type="EMBL" id="MBC9717538.1"/>
    </source>
</evidence>
<feature type="transmembrane region" description="Helical" evidence="10">
    <location>
        <begin position="16"/>
        <end position="32"/>
    </location>
</feature>
<comment type="catalytic activity">
    <reaction evidence="1">
        <text>ATP + protein L-histidine = ADP + protein N-phospho-L-histidine.</text>
        <dbReference type="EC" id="2.7.13.3"/>
    </reaction>
</comment>
<feature type="compositionally biased region" description="Basic residues" evidence="9">
    <location>
        <begin position="310"/>
        <end position="320"/>
    </location>
</feature>
<keyword evidence="4" id="KW-0808">Transferase</keyword>
<evidence type="ECO:0000259" key="11">
    <source>
        <dbReference type="Pfam" id="PF07730"/>
    </source>
</evidence>
<dbReference type="GO" id="GO:0016301">
    <property type="term" value="F:kinase activity"/>
    <property type="evidence" value="ECO:0007669"/>
    <property type="project" value="UniProtKB-KW"/>
</dbReference>
<evidence type="ECO:0000256" key="10">
    <source>
        <dbReference type="SAM" id="Phobius"/>
    </source>
</evidence>
<keyword evidence="10" id="KW-0472">Membrane</keyword>
<feature type="transmembrane region" description="Helical" evidence="10">
    <location>
        <begin position="102"/>
        <end position="122"/>
    </location>
</feature>
<dbReference type="EMBL" id="JACTVJ010000019">
    <property type="protein sequence ID" value="MBC9717538.1"/>
    <property type="molecule type" value="Genomic_DNA"/>
</dbReference>
<dbReference type="InterPro" id="IPR050482">
    <property type="entry name" value="Sensor_HK_TwoCompSys"/>
</dbReference>
<evidence type="ECO:0000256" key="3">
    <source>
        <dbReference type="ARBA" id="ARBA00022553"/>
    </source>
</evidence>
<keyword evidence="10" id="KW-0812">Transmembrane</keyword>
<feature type="transmembrane region" description="Helical" evidence="10">
    <location>
        <begin position="44"/>
        <end position="60"/>
    </location>
</feature>
<keyword evidence="13" id="KW-1185">Reference proteome</keyword>
<accession>A0ABR7ST70</accession>
<evidence type="ECO:0000256" key="5">
    <source>
        <dbReference type="ARBA" id="ARBA00022741"/>
    </source>
</evidence>
<evidence type="ECO:0000256" key="9">
    <source>
        <dbReference type="SAM" id="MobiDB-lite"/>
    </source>
</evidence>
<name>A0ABR7ST70_9ACTN</name>
<feature type="region of interest" description="Disordered" evidence="9">
    <location>
        <begin position="247"/>
        <end position="320"/>
    </location>
</feature>
<feature type="domain" description="Signal transduction histidine kinase subgroup 3 dimerisation and phosphoacceptor" evidence="11">
    <location>
        <begin position="178"/>
        <end position="243"/>
    </location>
</feature>
<feature type="transmembrane region" description="Helical" evidence="10">
    <location>
        <begin position="128"/>
        <end position="147"/>
    </location>
</feature>
<dbReference type="EC" id="2.7.13.3" evidence="2"/>
<evidence type="ECO:0000313" key="13">
    <source>
        <dbReference type="Proteomes" id="UP000642284"/>
    </source>
</evidence>
<dbReference type="PANTHER" id="PTHR24421:SF10">
    <property type="entry name" value="NITRATE_NITRITE SENSOR PROTEIN NARQ"/>
    <property type="match status" value="1"/>
</dbReference>
<keyword evidence="3" id="KW-0597">Phosphoprotein</keyword>
<comment type="caution">
    <text evidence="12">The sequence shown here is derived from an EMBL/GenBank/DDBJ whole genome shotgun (WGS) entry which is preliminary data.</text>
</comment>
<keyword evidence="8" id="KW-0902">Two-component regulatory system</keyword>
<gene>
    <name evidence="12" type="ORF">H9Y04_33910</name>
</gene>
<dbReference type="Pfam" id="PF07730">
    <property type="entry name" value="HisKA_3"/>
    <property type="match status" value="1"/>
</dbReference>
<organism evidence="12 13">
    <name type="scientific">Streptomyces polyasparticus</name>
    <dbReference type="NCBI Taxonomy" id="2767826"/>
    <lineage>
        <taxon>Bacteria</taxon>
        <taxon>Bacillati</taxon>
        <taxon>Actinomycetota</taxon>
        <taxon>Actinomycetes</taxon>
        <taxon>Kitasatosporales</taxon>
        <taxon>Streptomycetaceae</taxon>
        <taxon>Streptomyces</taxon>
    </lineage>
</organism>
<evidence type="ECO:0000256" key="4">
    <source>
        <dbReference type="ARBA" id="ARBA00022679"/>
    </source>
</evidence>
<dbReference type="Gene3D" id="1.20.5.1930">
    <property type="match status" value="1"/>
</dbReference>
<reference evidence="12 13" key="1">
    <citation type="submission" date="2020-08" db="EMBL/GenBank/DDBJ databases">
        <title>Genemic of Streptomyces polyaspartic.</title>
        <authorList>
            <person name="Liu W."/>
        </authorList>
    </citation>
    <scope>NUCLEOTIDE SEQUENCE [LARGE SCALE GENOMIC DNA]</scope>
    <source>
        <strain evidence="12 13">TRM66268-LWL</strain>
    </source>
</reference>
<proteinExistence type="predicted"/>
<protein>
    <recommendedName>
        <fullName evidence="2">histidine kinase</fullName>
        <ecNumber evidence="2">2.7.13.3</ecNumber>
    </recommendedName>
</protein>
<dbReference type="InterPro" id="IPR011712">
    <property type="entry name" value="Sig_transdc_His_kin_sub3_dim/P"/>
</dbReference>
<keyword evidence="7" id="KW-0067">ATP-binding</keyword>
<keyword evidence="6 12" id="KW-0418">Kinase</keyword>